<evidence type="ECO:0000313" key="4">
    <source>
        <dbReference type="Proteomes" id="UP000475862"/>
    </source>
</evidence>
<dbReference type="OrthoDB" id="76388at2759"/>
<dbReference type="GO" id="GO:0005975">
    <property type="term" value="P:carbohydrate metabolic process"/>
    <property type="evidence" value="ECO:0007669"/>
    <property type="project" value="InterPro"/>
</dbReference>
<comment type="caution">
    <text evidence="3">The sequence shown here is derived from an EMBL/GenBank/DDBJ whole genome shotgun (WGS) entry which is preliminary data.</text>
</comment>
<dbReference type="AlphaFoldDB" id="A0A6G0U0X3"/>
<accession>A0A6G0U0X3</accession>
<dbReference type="Proteomes" id="UP000475862">
    <property type="component" value="Unassembled WGS sequence"/>
</dbReference>
<dbReference type="PANTHER" id="PTHR11177">
    <property type="entry name" value="CHITINASE"/>
    <property type="match status" value="1"/>
</dbReference>
<sequence>MMAELFGEKYVDVVKVGAEELKPALSYCTHLVYGYAGIDDDKFKAKSLDPKLDLPESKDVKGGKGNFKSITALKKIYPSLTILLSVGGNADVEDPDKYLTAVIYYIKIHDVLDIGLKLKSQLETPKSRTKFASTISEMAKENGFDGVDLAWQFPVVNEKKEKHTWGSFIHKVAKTVGITSKDSKEAEHKEQFTALVREVKGVLNANNCPYLSVSILPHYVCFSVHLVVYFDFPGLQKYVDHFTLMTYDFRTPDRVPKLADHASPFKFVYADRLAWQNIESQVNKAIALKADRNKLVLGISTYGRTWKMDKDSGKSGAPPVNADGPGEEGTYTKTEGLLAYYEICPHLVESTAATTSLTLYRINKFINIRIINLFEKVLIRKVNFPCVIIRVPDPSKNLGTYAFRLPKDDVKGIWISFEEPETAKQKATYVKQNNLGGIALMDLSLDDARGLCDANKYPILKAVKNILFSRLIHFAQQSLNLGFELFGVKNYILLTDLQRFKIGTRKKDAFASKFLPYTLEYKSYIDQCNG</sequence>
<dbReference type="Gene3D" id="3.20.20.80">
    <property type="entry name" value="Glycosidases"/>
    <property type="match status" value="1"/>
</dbReference>
<dbReference type="InterPro" id="IPR029070">
    <property type="entry name" value="Chitinase_insertion_sf"/>
</dbReference>
<dbReference type="InterPro" id="IPR001223">
    <property type="entry name" value="Glyco_hydro18_cat"/>
</dbReference>
<evidence type="ECO:0000256" key="1">
    <source>
        <dbReference type="SAM" id="MobiDB-lite"/>
    </source>
</evidence>
<dbReference type="InterPro" id="IPR050314">
    <property type="entry name" value="Glycosyl_Hydrlase_18"/>
</dbReference>
<dbReference type="Gene3D" id="3.10.50.10">
    <property type="match status" value="1"/>
</dbReference>
<keyword evidence="4" id="KW-1185">Reference proteome</keyword>
<dbReference type="InterPro" id="IPR017853">
    <property type="entry name" value="GH"/>
</dbReference>
<dbReference type="SUPFAM" id="SSF51445">
    <property type="entry name" value="(Trans)glycosidases"/>
    <property type="match status" value="1"/>
</dbReference>
<name>A0A6G0U0X3_APHGL</name>
<dbReference type="SUPFAM" id="SSF54556">
    <property type="entry name" value="Chitinase insertion domain"/>
    <property type="match status" value="1"/>
</dbReference>
<dbReference type="EMBL" id="VYZN01000009">
    <property type="protein sequence ID" value="KAE9542714.1"/>
    <property type="molecule type" value="Genomic_DNA"/>
</dbReference>
<feature type="region of interest" description="Disordered" evidence="1">
    <location>
        <begin position="309"/>
        <end position="328"/>
    </location>
</feature>
<protein>
    <recommendedName>
        <fullName evidence="2">GH18 domain-containing protein</fullName>
    </recommendedName>
</protein>
<evidence type="ECO:0000313" key="3">
    <source>
        <dbReference type="EMBL" id="KAE9542714.1"/>
    </source>
</evidence>
<proteinExistence type="predicted"/>
<dbReference type="GO" id="GO:0008061">
    <property type="term" value="F:chitin binding"/>
    <property type="evidence" value="ECO:0007669"/>
    <property type="project" value="InterPro"/>
</dbReference>
<dbReference type="PROSITE" id="PS51910">
    <property type="entry name" value="GH18_2"/>
    <property type="match status" value="1"/>
</dbReference>
<dbReference type="GO" id="GO:0006032">
    <property type="term" value="P:chitin catabolic process"/>
    <property type="evidence" value="ECO:0007669"/>
    <property type="project" value="TreeGrafter"/>
</dbReference>
<dbReference type="GO" id="GO:0004568">
    <property type="term" value="F:chitinase activity"/>
    <property type="evidence" value="ECO:0007669"/>
    <property type="project" value="TreeGrafter"/>
</dbReference>
<dbReference type="Pfam" id="PF00704">
    <property type="entry name" value="Glyco_hydro_18"/>
    <property type="match status" value="1"/>
</dbReference>
<dbReference type="SMART" id="SM00636">
    <property type="entry name" value="Glyco_18"/>
    <property type="match status" value="1"/>
</dbReference>
<dbReference type="PANTHER" id="PTHR11177:SF235">
    <property type="entry name" value="CHITINASE-LIKE PROTEIN IDGF1-RELATED"/>
    <property type="match status" value="1"/>
</dbReference>
<gene>
    <name evidence="3" type="ORF">AGLY_002625</name>
</gene>
<evidence type="ECO:0000259" key="2">
    <source>
        <dbReference type="PROSITE" id="PS51910"/>
    </source>
</evidence>
<dbReference type="GO" id="GO:0005576">
    <property type="term" value="C:extracellular region"/>
    <property type="evidence" value="ECO:0007669"/>
    <property type="project" value="TreeGrafter"/>
</dbReference>
<dbReference type="InterPro" id="IPR011583">
    <property type="entry name" value="Chitinase_II/V-like_cat"/>
</dbReference>
<reference evidence="3 4" key="1">
    <citation type="submission" date="2019-08" db="EMBL/GenBank/DDBJ databases">
        <title>The genome of the soybean aphid Biotype 1, its phylome, world population structure and adaptation to the North American continent.</title>
        <authorList>
            <person name="Giordano R."/>
            <person name="Donthu R.K."/>
            <person name="Hernandez A.G."/>
            <person name="Wright C.L."/>
            <person name="Zimin A.V."/>
        </authorList>
    </citation>
    <scope>NUCLEOTIDE SEQUENCE [LARGE SCALE GENOMIC DNA]</scope>
    <source>
        <tissue evidence="3">Whole aphids</tissue>
    </source>
</reference>
<organism evidence="3 4">
    <name type="scientific">Aphis glycines</name>
    <name type="common">Soybean aphid</name>
    <dbReference type="NCBI Taxonomy" id="307491"/>
    <lineage>
        <taxon>Eukaryota</taxon>
        <taxon>Metazoa</taxon>
        <taxon>Ecdysozoa</taxon>
        <taxon>Arthropoda</taxon>
        <taxon>Hexapoda</taxon>
        <taxon>Insecta</taxon>
        <taxon>Pterygota</taxon>
        <taxon>Neoptera</taxon>
        <taxon>Paraneoptera</taxon>
        <taxon>Hemiptera</taxon>
        <taxon>Sternorrhyncha</taxon>
        <taxon>Aphidomorpha</taxon>
        <taxon>Aphidoidea</taxon>
        <taxon>Aphididae</taxon>
        <taxon>Aphidini</taxon>
        <taxon>Aphis</taxon>
        <taxon>Aphis</taxon>
    </lineage>
</organism>
<feature type="domain" description="GH18" evidence="2">
    <location>
        <begin position="1"/>
        <end position="470"/>
    </location>
</feature>